<evidence type="ECO:0000256" key="1">
    <source>
        <dbReference type="PROSITE-ProRule" id="PRU00122"/>
    </source>
</evidence>
<feature type="disulfide bond" evidence="1">
    <location>
        <begin position="462"/>
        <end position="489"/>
    </location>
</feature>
<dbReference type="InterPro" id="IPR013320">
    <property type="entry name" value="ConA-like_dom_sf"/>
</dbReference>
<dbReference type="Pfam" id="PF02210">
    <property type="entry name" value="Laminin_G_2"/>
    <property type="match status" value="4"/>
</dbReference>
<dbReference type="PANTHER" id="PTHR15036:SF67">
    <property type="entry name" value="LAMININ SUBUNIT ALPHA-LIKE PROTEIN"/>
    <property type="match status" value="1"/>
</dbReference>
<reference evidence="3 4" key="1">
    <citation type="journal article" date="2024" name="BMC Genomics">
        <title>De novo assembly and annotation of Popillia japonica's genome with initial clues to its potential as an invasive pest.</title>
        <authorList>
            <person name="Cucini C."/>
            <person name="Boschi S."/>
            <person name="Funari R."/>
            <person name="Cardaioli E."/>
            <person name="Iannotti N."/>
            <person name="Marturano G."/>
            <person name="Paoli F."/>
            <person name="Bruttini M."/>
            <person name="Carapelli A."/>
            <person name="Frati F."/>
            <person name="Nardi F."/>
        </authorList>
    </citation>
    <scope>NUCLEOTIDE SEQUENCE [LARGE SCALE GENOMIC DNA]</scope>
    <source>
        <strain evidence="3">DMR45628</strain>
    </source>
</reference>
<feature type="disulfide bond" evidence="1">
    <location>
        <begin position="958"/>
        <end position="985"/>
    </location>
</feature>
<feature type="domain" description="Laminin G" evidence="2">
    <location>
        <begin position="145"/>
        <end position="313"/>
    </location>
</feature>
<dbReference type="PROSITE" id="PS50025">
    <property type="entry name" value="LAM_G_DOMAIN"/>
    <property type="match status" value="5"/>
</dbReference>
<gene>
    <name evidence="3" type="ORF">QE152_g10637</name>
</gene>
<protein>
    <submittedName>
        <fullName evidence="3">Laminin G domain</fullName>
    </submittedName>
</protein>
<feature type="domain" description="Laminin G" evidence="2">
    <location>
        <begin position="811"/>
        <end position="985"/>
    </location>
</feature>
<dbReference type="InterPro" id="IPR050372">
    <property type="entry name" value="Neurexin-related_CASP"/>
</dbReference>
<feature type="domain" description="Laminin G" evidence="2">
    <location>
        <begin position="638"/>
        <end position="807"/>
    </location>
</feature>
<dbReference type="Proteomes" id="UP001458880">
    <property type="component" value="Unassembled WGS sequence"/>
</dbReference>
<feature type="domain" description="Laminin G" evidence="2">
    <location>
        <begin position="320"/>
        <end position="489"/>
    </location>
</feature>
<organism evidence="3 4">
    <name type="scientific">Popillia japonica</name>
    <name type="common">Japanese beetle</name>
    <dbReference type="NCBI Taxonomy" id="7064"/>
    <lineage>
        <taxon>Eukaryota</taxon>
        <taxon>Metazoa</taxon>
        <taxon>Ecdysozoa</taxon>
        <taxon>Arthropoda</taxon>
        <taxon>Hexapoda</taxon>
        <taxon>Insecta</taxon>
        <taxon>Pterygota</taxon>
        <taxon>Neoptera</taxon>
        <taxon>Endopterygota</taxon>
        <taxon>Coleoptera</taxon>
        <taxon>Polyphaga</taxon>
        <taxon>Scarabaeiformia</taxon>
        <taxon>Scarabaeidae</taxon>
        <taxon>Rutelinae</taxon>
        <taxon>Popillia</taxon>
    </lineage>
</organism>
<dbReference type="Gene3D" id="2.60.120.200">
    <property type="match status" value="5"/>
</dbReference>
<dbReference type="EMBL" id="JASPKY010000098">
    <property type="protein sequence ID" value="KAK9737571.1"/>
    <property type="molecule type" value="Genomic_DNA"/>
</dbReference>
<sequence length="988" mass="109892">MALEIENGYPVLTLDIGNGQERILNSKFVADGNWYQFIIERIGLNAKLIIREEIADGKTKETVGESGLQPSHIIFNLDKNQSKLFVGGYPSEFAMQGAVQQNSFDGEMEDIVVGDTPVSLWNFNEGFENHRGARERNRLVNLSPSTGCRFSGTAFVVIDARRYTHKIRNNIQLNFKTFANEGLLFLYGNATTYIALEMRAGKILFKYNLGHGTKTFQTANTYNDGEWHLLKATRDGADGRLVVDSEEIRTHSGDIQGNAVGYSDYFYFGGYVKRHDYPDVTNKGFDGCIDNVDAGNPINLNSNYKAYGITPGCPVKFARLVSFSKSDPGYIKLSKIHVQDDMTMALKFKTNAYSGLIFYLTDDEQESGISLSIINGKLKLISQLQELVSKENNFNDSQWHVVSITHNKNVTRLDFDDYGFMESKATSPSLNILQGKLYIGGIPAGFVAKEGRIASSEAFVGCIADATLNGSIVNFANSTERVGDILGTCVLDPKTAPNFDEVPELPAVPDLELYTTLGPEYATEAGHLDEIPLRGDIAGSLPGVVQTVPTLPPLTFPPSEEDEIEEPAITKLPDIVTEPITNRAETCYDYAETGTFLRPAPPPISPRIGPKPATTTPKPAPSCALPPYLKPHDDVAGPFYFGTQPNSRIEYDHARGKFRKHFRISFDVKTNDSAGVIFYAADKENTNFVILYMESGQIIYKILSNKIIHDLQTTKTFNDGEWHKIVIVNNQSMQLMVDDNLEGERKSKSIQKLEIAEPLFLGGLRDEQMGLLSEYGNVVHSFKGCIRDFHVTNRPMEKPRKVDVQRCLENIEEGNYFNGGYAVLGNRYVVGDEIDIKMDIKPRNVSGLLLSVHGKRDYLVLEMYEGAIRFTVDNGRGPITTTFSPDRMHYLCDGHWHTIQAIKSKNIVSLSVDNKFMTPSLGDHRAKSTDTGGALFLGSHKVLNKVRGITARYPFVGCIRNIHINNKPIIVTYQMRRGDVIVGQCATN</sequence>
<keyword evidence="1" id="KW-1015">Disulfide bond</keyword>
<comment type="caution">
    <text evidence="3">The sequence shown here is derived from an EMBL/GenBank/DDBJ whole genome shotgun (WGS) entry which is preliminary data.</text>
</comment>
<dbReference type="Pfam" id="PF00054">
    <property type="entry name" value="Laminin_G_1"/>
    <property type="match status" value="1"/>
</dbReference>
<accession>A0AAW1LQK6</accession>
<name>A0AAW1LQK6_POPJA</name>
<dbReference type="InterPro" id="IPR001791">
    <property type="entry name" value="Laminin_G"/>
</dbReference>
<dbReference type="SMART" id="SM00282">
    <property type="entry name" value="LamG"/>
    <property type="match status" value="5"/>
</dbReference>
<dbReference type="CDD" id="cd00110">
    <property type="entry name" value="LamG"/>
    <property type="match status" value="5"/>
</dbReference>
<evidence type="ECO:0000313" key="3">
    <source>
        <dbReference type="EMBL" id="KAK9737571.1"/>
    </source>
</evidence>
<feature type="domain" description="Laminin G" evidence="2">
    <location>
        <begin position="1"/>
        <end position="148"/>
    </location>
</feature>
<dbReference type="AlphaFoldDB" id="A0AAW1LQK6"/>
<proteinExistence type="predicted"/>
<dbReference type="SUPFAM" id="SSF49899">
    <property type="entry name" value="Concanavalin A-like lectins/glucanases"/>
    <property type="match status" value="5"/>
</dbReference>
<keyword evidence="4" id="KW-1185">Reference proteome</keyword>
<evidence type="ECO:0000313" key="4">
    <source>
        <dbReference type="Proteomes" id="UP001458880"/>
    </source>
</evidence>
<dbReference type="PANTHER" id="PTHR15036">
    <property type="entry name" value="PIKACHURIN-LIKE PROTEIN"/>
    <property type="match status" value="1"/>
</dbReference>
<evidence type="ECO:0000259" key="2">
    <source>
        <dbReference type="PROSITE" id="PS50025"/>
    </source>
</evidence>
<comment type="caution">
    <text evidence="1">Lacks conserved residue(s) required for the propagation of feature annotation.</text>
</comment>